<dbReference type="InterPro" id="IPR001611">
    <property type="entry name" value="Leu-rich_rpt"/>
</dbReference>
<dbReference type="GO" id="GO:0048471">
    <property type="term" value="C:perinuclear region of cytoplasm"/>
    <property type="evidence" value="ECO:0007669"/>
    <property type="project" value="TreeGrafter"/>
</dbReference>
<dbReference type="PANTHER" id="PTHR24113">
    <property type="entry name" value="RAN GTPASE-ACTIVATING PROTEIN 1"/>
    <property type="match status" value="1"/>
</dbReference>
<dbReference type="Gene3D" id="3.80.10.10">
    <property type="entry name" value="Ribonuclease Inhibitor"/>
    <property type="match status" value="2"/>
</dbReference>
<dbReference type="SUPFAM" id="SSF52047">
    <property type="entry name" value="RNI-like"/>
    <property type="match status" value="1"/>
</dbReference>
<evidence type="ECO:0000256" key="4">
    <source>
        <dbReference type="SAM" id="MobiDB-lite"/>
    </source>
</evidence>
<keyword evidence="2" id="KW-0433">Leucine-rich repeat</keyword>
<dbReference type="AlphaFoldDB" id="A0A8J3ZSB3"/>
<dbReference type="Pfam" id="PF13516">
    <property type="entry name" value="LRR_6"/>
    <property type="match status" value="2"/>
</dbReference>
<dbReference type="InterPro" id="IPR032675">
    <property type="entry name" value="LRR_dom_sf"/>
</dbReference>
<dbReference type="SMART" id="SM00368">
    <property type="entry name" value="LRR_RI"/>
    <property type="match status" value="7"/>
</dbReference>
<dbReference type="GO" id="GO:0005096">
    <property type="term" value="F:GTPase activator activity"/>
    <property type="evidence" value="ECO:0007669"/>
    <property type="project" value="UniProtKB-KW"/>
</dbReference>
<dbReference type="GO" id="GO:0031267">
    <property type="term" value="F:small GTPase binding"/>
    <property type="evidence" value="ECO:0007669"/>
    <property type="project" value="TreeGrafter"/>
</dbReference>
<feature type="region of interest" description="Disordered" evidence="4">
    <location>
        <begin position="1"/>
        <end position="26"/>
    </location>
</feature>
<comment type="caution">
    <text evidence="5">The sequence shown here is derived from an EMBL/GenBank/DDBJ whole genome shotgun (WGS) entry which is preliminary data.</text>
</comment>
<reference evidence="5" key="1">
    <citation type="submission" date="2021-01" db="EMBL/GenBank/DDBJ databases">
        <title>Whole genome shotgun sequence of Virgisporangium ochraceum NBRC 16418.</title>
        <authorList>
            <person name="Komaki H."/>
            <person name="Tamura T."/>
        </authorList>
    </citation>
    <scope>NUCLEOTIDE SEQUENCE</scope>
    <source>
        <strain evidence="5">NBRC 16418</strain>
    </source>
</reference>
<dbReference type="EMBL" id="BOPH01000022">
    <property type="protein sequence ID" value="GIJ67118.1"/>
    <property type="molecule type" value="Genomic_DNA"/>
</dbReference>
<proteinExistence type="predicted"/>
<dbReference type="GO" id="GO:0006913">
    <property type="term" value="P:nucleocytoplasmic transport"/>
    <property type="evidence" value="ECO:0007669"/>
    <property type="project" value="TreeGrafter"/>
</dbReference>
<gene>
    <name evidence="5" type="ORF">Voc01_020350</name>
</gene>
<evidence type="ECO:0000256" key="2">
    <source>
        <dbReference type="ARBA" id="ARBA00022614"/>
    </source>
</evidence>
<evidence type="ECO:0008006" key="7">
    <source>
        <dbReference type="Google" id="ProtNLM"/>
    </source>
</evidence>
<accession>A0A8J3ZSB3</accession>
<evidence type="ECO:0000313" key="5">
    <source>
        <dbReference type="EMBL" id="GIJ67118.1"/>
    </source>
</evidence>
<keyword evidence="6" id="KW-1185">Reference proteome</keyword>
<keyword evidence="3" id="KW-0677">Repeat</keyword>
<protein>
    <recommendedName>
        <fullName evidence="7">Gala protein</fullName>
    </recommendedName>
</protein>
<dbReference type="PANTHER" id="PTHR24113:SF12">
    <property type="entry name" value="RAN GTPASE-ACTIVATING PROTEIN 1"/>
    <property type="match status" value="1"/>
</dbReference>
<organism evidence="5 6">
    <name type="scientific">Virgisporangium ochraceum</name>
    <dbReference type="NCBI Taxonomy" id="65505"/>
    <lineage>
        <taxon>Bacteria</taxon>
        <taxon>Bacillati</taxon>
        <taxon>Actinomycetota</taxon>
        <taxon>Actinomycetes</taxon>
        <taxon>Micromonosporales</taxon>
        <taxon>Micromonosporaceae</taxon>
        <taxon>Virgisporangium</taxon>
    </lineage>
</organism>
<sequence>MVTEPTPVRCPAPPEAPDGDDPTLGPLLARLADPAPPTTTETFPRGTLQPDGRLDLCKQSLSPVDARRVITAAVTSGHARHLLLGTNGLGAPGIAALADALTPDHRLQTLYLGCNHVDAGGLAPLADRLAGDRTVRAVWLKRNPIGDEGAAVLAESLRHNASVRTLDLTNTGLTVAGLTGLAAALATRPRPLQRLYLGGNNLGPESVDVLAGLLRSGVDELYLAAGRLGDDGATGLAGALHDVAAAGRRVVLGLGGNGIRVGGVRALSARLGALVALDLARPPSASVLRAEPNEVGDEGAFALADALPGSGLRRLDLRHTGVRGRGARRLVAAAGELEILGLGSGVPRRMKRAAAQVLREPGPPADDVRAIASVYR</sequence>
<evidence type="ECO:0000313" key="6">
    <source>
        <dbReference type="Proteomes" id="UP000635606"/>
    </source>
</evidence>
<keyword evidence="1" id="KW-0343">GTPase activation</keyword>
<evidence type="ECO:0000256" key="3">
    <source>
        <dbReference type="ARBA" id="ARBA00022737"/>
    </source>
</evidence>
<dbReference type="GO" id="GO:0005829">
    <property type="term" value="C:cytosol"/>
    <property type="evidence" value="ECO:0007669"/>
    <property type="project" value="TreeGrafter"/>
</dbReference>
<name>A0A8J3ZSB3_9ACTN</name>
<dbReference type="Proteomes" id="UP000635606">
    <property type="component" value="Unassembled WGS sequence"/>
</dbReference>
<evidence type="ECO:0000256" key="1">
    <source>
        <dbReference type="ARBA" id="ARBA00022468"/>
    </source>
</evidence>
<dbReference type="InterPro" id="IPR027038">
    <property type="entry name" value="RanGap"/>
</dbReference>